<dbReference type="PANTHER" id="PTHR34990">
    <property type="entry name" value="UDP-2,3-DIACYLGLUCOSAMINE HYDROLASE-RELATED"/>
    <property type="match status" value="1"/>
</dbReference>
<accession>A0A1F6NGY6</accession>
<reference evidence="2 3" key="1">
    <citation type="journal article" date="2016" name="Nat. Commun.">
        <title>Thousands of microbial genomes shed light on interconnected biogeochemical processes in an aquifer system.</title>
        <authorList>
            <person name="Anantharaman K."/>
            <person name="Brown C.T."/>
            <person name="Hug L.A."/>
            <person name="Sharon I."/>
            <person name="Castelle C.J."/>
            <person name="Probst A.J."/>
            <person name="Thomas B.C."/>
            <person name="Singh A."/>
            <person name="Wilkins M.J."/>
            <person name="Karaoz U."/>
            <person name="Brodie E.L."/>
            <person name="Williams K.H."/>
            <person name="Hubbard S.S."/>
            <person name="Banfield J.F."/>
        </authorList>
    </citation>
    <scope>NUCLEOTIDE SEQUENCE [LARGE SCALE GENOMIC DNA]</scope>
</reference>
<feature type="transmembrane region" description="Helical" evidence="1">
    <location>
        <begin position="263"/>
        <end position="281"/>
    </location>
</feature>
<evidence type="ECO:0000256" key="1">
    <source>
        <dbReference type="SAM" id="Phobius"/>
    </source>
</evidence>
<dbReference type="InterPro" id="IPR029052">
    <property type="entry name" value="Metallo-depent_PP-like"/>
</dbReference>
<dbReference type="PANTHER" id="PTHR34990:SF2">
    <property type="entry name" value="BLL8164 PROTEIN"/>
    <property type="match status" value="1"/>
</dbReference>
<dbReference type="SUPFAM" id="SSF56300">
    <property type="entry name" value="Metallo-dependent phosphatases"/>
    <property type="match status" value="1"/>
</dbReference>
<organism evidence="2 3">
    <name type="scientific">Candidatus Magasanikbacteria bacterium RIFOXYB1_FULL_40_15</name>
    <dbReference type="NCBI Taxonomy" id="1798697"/>
    <lineage>
        <taxon>Bacteria</taxon>
        <taxon>Candidatus Magasanikiibacteriota</taxon>
    </lineage>
</organism>
<dbReference type="GO" id="GO:0008758">
    <property type="term" value="F:UDP-2,3-diacylglucosamine hydrolase activity"/>
    <property type="evidence" value="ECO:0007669"/>
    <property type="project" value="TreeGrafter"/>
</dbReference>
<proteinExistence type="predicted"/>
<dbReference type="EMBL" id="MFQS01000024">
    <property type="protein sequence ID" value="OGH83003.1"/>
    <property type="molecule type" value="Genomic_DNA"/>
</dbReference>
<dbReference type="GO" id="GO:0016020">
    <property type="term" value="C:membrane"/>
    <property type="evidence" value="ECO:0007669"/>
    <property type="project" value="GOC"/>
</dbReference>
<dbReference type="Proteomes" id="UP000176300">
    <property type="component" value="Unassembled WGS sequence"/>
</dbReference>
<dbReference type="GO" id="GO:0009245">
    <property type="term" value="P:lipid A biosynthetic process"/>
    <property type="evidence" value="ECO:0007669"/>
    <property type="project" value="TreeGrafter"/>
</dbReference>
<evidence type="ECO:0008006" key="4">
    <source>
        <dbReference type="Google" id="ProtNLM"/>
    </source>
</evidence>
<name>A0A1F6NGY6_9BACT</name>
<keyword evidence="1" id="KW-0472">Membrane</keyword>
<dbReference type="InterPro" id="IPR043461">
    <property type="entry name" value="LpxH-like"/>
</dbReference>
<evidence type="ECO:0000313" key="3">
    <source>
        <dbReference type="Proteomes" id="UP000176300"/>
    </source>
</evidence>
<keyword evidence="1" id="KW-1133">Transmembrane helix</keyword>
<comment type="caution">
    <text evidence="2">The sequence shown here is derived from an EMBL/GenBank/DDBJ whole genome shotgun (WGS) entry which is preliminary data.</text>
</comment>
<dbReference type="AlphaFoldDB" id="A0A1F6NGY6"/>
<keyword evidence="1" id="KW-0812">Transmembrane</keyword>
<protein>
    <recommendedName>
        <fullName evidence="4">Calcineurin-like phosphoesterase domain-containing protein</fullName>
    </recommendedName>
</protein>
<sequence length="433" mass="50603">MFDKVKIIKLYIGDLHLGEGADSPNEDFKYHPPGVRMDDTQNDYVLDIIFADFIDWVLANTGHCPEVRLHPNGDTFDFSAIGLPGKGLPFPYEEDAVAKLKIIMAAHPIFFDALAKFCSAGNTRLKFFVGNHDLQLSWPSVQKMLVERISPQNPEKISFLHEEYDHGTYTRHGEDEPHTKINHAKPIITAMEIAKLPEIIKTGKINSALRDVLDVSMGHYLNADLMYNLKKYNYLIGRMHVHDFVWIDGVKRIFFKSWFRSRWFFFYGAYYLLRTFYRYAFRVKFWHIKMKLGLMKILRVLYWTFTGVLSGHTPKDSAIKILHKQEDVDCVLYSHEHRYASEVLEINGQTKTYINTGTWTPQFKEKQTKEPAPWKRLRWLQKSLLILRNLFTGRDVELMWRCPVGVETIDDCGNVSRQLAEWDKDKKTLKELS</sequence>
<evidence type="ECO:0000313" key="2">
    <source>
        <dbReference type="EMBL" id="OGH83003.1"/>
    </source>
</evidence>
<gene>
    <name evidence="2" type="ORF">A2373_00190</name>
</gene>